<feature type="region of interest" description="Disordered" evidence="1">
    <location>
        <begin position="74"/>
        <end position="95"/>
    </location>
</feature>
<protein>
    <submittedName>
        <fullName evidence="3">Uncharacterized protein</fullName>
    </submittedName>
</protein>
<dbReference type="AlphaFoldDB" id="A0A6A4HGQ4"/>
<keyword evidence="2" id="KW-1133">Transmembrane helix</keyword>
<dbReference type="EMBL" id="ML769503">
    <property type="protein sequence ID" value="KAE9397033.1"/>
    <property type="molecule type" value="Genomic_DNA"/>
</dbReference>
<feature type="region of interest" description="Disordered" evidence="1">
    <location>
        <begin position="146"/>
        <end position="188"/>
    </location>
</feature>
<keyword evidence="2" id="KW-0812">Transmembrane</keyword>
<evidence type="ECO:0000256" key="1">
    <source>
        <dbReference type="SAM" id="MobiDB-lite"/>
    </source>
</evidence>
<proteinExistence type="predicted"/>
<gene>
    <name evidence="3" type="ORF">BT96DRAFT_941189</name>
</gene>
<reference evidence="3" key="1">
    <citation type="journal article" date="2019" name="Environ. Microbiol.">
        <title>Fungal ecological strategies reflected in gene transcription - a case study of two litter decomposers.</title>
        <authorList>
            <person name="Barbi F."/>
            <person name="Kohler A."/>
            <person name="Barry K."/>
            <person name="Baskaran P."/>
            <person name="Daum C."/>
            <person name="Fauchery L."/>
            <person name="Ihrmark K."/>
            <person name="Kuo A."/>
            <person name="LaButti K."/>
            <person name="Lipzen A."/>
            <person name="Morin E."/>
            <person name="Grigoriev I.V."/>
            <person name="Henrissat B."/>
            <person name="Lindahl B."/>
            <person name="Martin F."/>
        </authorList>
    </citation>
    <scope>NUCLEOTIDE SEQUENCE</scope>
    <source>
        <strain evidence="3">JB14</strain>
    </source>
</reference>
<feature type="transmembrane region" description="Helical" evidence="2">
    <location>
        <begin position="20"/>
        <end position="43"/>
    </location>
</feature>
<evidence type="ECO:0000256" key="2">
    <source>
        <dbReference type="SAM" id="Phobius"/>
    </source>
</evidence>
<sequence length="188" mass="21989">MHGEKILEIQEIQRMKELYILLWIWHLMYSHTLYQVIATHLATEFRRCRSLHRLGRLQTAVECAHTVNWNNKGHSNKTKPCQVHQNKNNSKEGWSKLNAGVPRVIKLQRIKQTIPMRRVPLVQKPLSEARSSHMYWSLFQKPGLAENMTDDGTDVVPSRKRRQPRKKDVDAGGIKDTNVKQPPKKKRT</sequence>
<name>A0A6A4HGQ4_9AGAR</name>
<organism evidence="3 4">
    <name type="scientific">Gymnopus androsaceus JB14</name>
    <dbReference type="NCBI Taxonomy" id="1447944"/>
    <lineage>
        <taxon>Eukaryota</taxon>
        <taxon>Fungi</taxon>
        <taxon>Dikarya</taxon>
        <taxon>Basidiomycota</taxon>
        <taxon>Agaricomycotina</taxon>
        <taxon>Agaricomycetes</taxon>
        <taxon>Agaricomycetidae</taxon>
        <taxon>Agaricales</taxon>
        <taxon>Marasmiineae</taxon>
        <taxon>Omphalotaceae</taxon>
        <taxon>Gymnopus</taxon>
    </lineage>
</organism>
<dbReference type="Proteomes" id="UP000799118">
    <property type="component" value="Unassembled WGS sequence"/>
</dbReference>
<keyword evidence="4" id="KW-1185">Reference proteome</keyword>
<accession>A0A6A4HGQ4</accession>
<evidence type="ECO:0000313" key="3">
    <source>
        <dbReference type="EMBL" id="KAE9397033.1"/>
    </source>
</evidence>
<evidence type="ECO:0000313" key="4">
    <source>
        <dbReference type="Proteomes" id="UP000799118"/>
    </source>
</evidence>
<keyword evidence="2" id="KW-0472">Membrane</keyword>